<feature type="compositionally biased region" description="Polar residues" evidence="1">
    <location>
        <begin position="95"/>
        <end position="121"/>
    </location>
</feature>
<proteinExistence type="predicted"/>
<accession>A0A7S4EUA4</accession>
<evidence type="ECO:0000313" key="2">
    <source>
        <dbReference type="EMBL" id="CAE0753405.1"/>
    </source>
</evidence>
<dbReference type="AlphaFoldDB" id="A0A7S4EUA4"/>
<dbReference type="EMBL" id="HBIZ01010153">
    <property type="protein sequence ID" value="CAE0753405.1"/>
    <property type="molecule type" value="Transcribed_RNA"/>
</dbReference>
<name>A0A7S4EUA4_CHRCT</name>
<feature type="compositionally biased region" description="Basic residues" evidence="1">
    <location>
        <begin position="122"/>
        <end position="132"/>
    </location>
</feature>
<feature type="region of interest" description="Disordered" evidence="1">
    <location>
        <begin position="95"/>
        <end position="138"/>
    </location>
</feature>
<organism evidence="2">
    <name type="scientific">Chrysotila carterae</name>
    <name type="common">Marine alga</name>
    <name type="synonym">Syracosphaera carterae</name>
    <dbReference type="NCBI Taxonomy" id="13221"/>
    <lineage>
        <taxon>Eukaryota</taxon>
        <taxon>Haptista</taxon>
        <taxon>Haptophyta</taxon>
        <taxon>Prymnesiophyceae</taxon>
        <taxon>Isochrysidales</taxon>
        <taxon>Isochrysidaceae</taxon>
        <taxon>Chrysotila</taxon>
    </lineage>
</organism>
<evidence type="ECO:0000256" key="1">
    <source>
        <dbReference type="SAM" id="MobiDB-lite"/>
    </source>
</evidence>
<gene>
    <name evidence="2" type="ORF">PCAR00345_LOCUS5992</name>
</gene>
<protein>
    <submittedName>
        <fullName evidence="2">Uncharacterized protein</fullName>
    </submittedName>
</protein>
<sequence length="138" mass="14264">MDGPVQHFEISGNRASAANSVGGDAANCSSHAATAIPATATFASAPTTASGLDEADFSNRCCGTGEHCRPHSPSPASFSSTGKHFLSRSSCSALPSTTSQDCSSYSTASFPSPVTTAMPRSQRSHARQRLPHMRLCES</sequence>
<reference evidence="2" key="1">
    <citation type="submission" date="2021-01" db="EMBL/GenBank/DDBJ databases">
        <authorList>
            <person name="Corre E."/>
            <person name="Pelletier E."/>
            <person name="Niang G."/>
            <person name="Scheremetjew M."/>
            <person name="Finn R."/>
            <person name="Kale V."/>
            <person name="Holt S."/>
            <person name="Cochrane G."/>
            <person name="Meng A."/>
            <person name="Brown T."/>
            <person name="Cohen L."/>
        </authorList>
    </citation>
    <scope>NUCLEOTIDE SEQUENCE</scope>
    <source>
        <strain evidence="2">CCMP645</strain>
    </source>
</reference>